<keyword evidence="3" id="KW-1185">Reference proteome</keyword>
<dbReference type="GO" id="GO:0030010">
    <property type="term" value="P:establishment of cell polarity"/>
    <property type="evidence" value="ECO:0007669"/>
    <property type="project" value="TreeGrafter"/>
</dbReference>
<dbReference type="Proteomes" id="UP001221142">
    <property type="component" value="Unassembled WGS sequence"/>
</dbReference>
<dbReference type="InterPro" id="IPR053026">
    <property type="entry name" value="CDC42_GEF"/>
</dbReference>
<dbReference type="AlphaFoldDB" id="A0AAD7F770"/>
<feature type="non-terminal residue" evidence="2">
    <location>
        <position position="79"/>
    </location>
</feature>
<dbReference type="SMART" id="SM00666">
    <property type="entry name" value="PB1"/>
    <property type="match status" value="1"/>
</dbReference>
<dbReference type="InterPro" id="IPR000270">
    <property type="entry name" value="PB1_dom"/>
</dbReference>
<comment type="caution">
    <text evidence="2">The sequence shown here is derived from an EMBL/GenBank/DDBJ whole genome shotgun (WGS) entry which is preliminary data.</text>
</comment>
<protein>
    <recommendedName>
        <fullName evidence="1">PB1 domain-containing protein</fullName>
    </recommendedName>
</protein>
<accession>A0AAD7F770</accession>
<evidence type="ECO:0000313" key="3">
    <source>
        <dbReference type="Proteomes" id="UP001221142"/>
    </source>
</evidence>
<dbReference type="PROSITE" id="PS51745">
    <property type="entry name" value="PB1"/>
    <property type="match status" value="1"/>
</dbReference>
<proteinExistence type="predicted"/>
<gene>
    <name evidence="2" type="ORF">FB45DRAFT_708373</name>
</gene>
<dbReference type="GO" id="GO:0031106">
    <property type="term" value="P:septin ring organization"/>
    <property type="evidence" value="ECO:0007669"/>
    <property type="project" value="TreeGrafter"/>
</dbReference>
<evidence type="ECO:0000259" key="1">
    <source>
        <dbReference type="PROSITE" id="PS51745"/>
    </source>
</evidence>
<feature type="non-terminal residue" evidence="2">
    <location>
        <position position="1"/>
    </location>
</feature>
<organism evidence="2 3">
    <name type="scientific">Roridomyces roridus</name>
    <dbReference type="NCBI Taxonomy" id="1738132"/>
    <lineage>
        <taxon>Eukaryota</taxon>
        <taxon>Fungi</taxon>
        <taxon>Dikarya</taxon>
        <taxon>Basidiomycota</taxon>
        <taxon>Agaricomycotina</taxon>
        <taxon>Agaricomycetes</taxon>
        <taxon>Agaricomycetidae</taxon>
        <taxon>Agaricales</taxon>
        <taxon>Marasmiineae</taxon>
        <taxon>Mycenaceae</taxon>
        <taxon>Roridomyces</taxon>
    </lineage>
</organism>
<dbReference type="GO" id="GO:0005634">
    <property type="term" value="C:nucleus"/>
    <property type="evidence" value="ECO:0007669"/>
    <property type="project" value="TreeGrafter"/>
</dbReference>
<dbReference type="InterPro" id="IPR053793">
    <property type="entry name" value="PB1-like"/>
</dbReference>
<dbReference type="EMBL" id="JARKIF010000055">
    <property type="protein sequence ID" value="KAJ7606616.1"/>
    <property type="molecule type" value="Genomic_DNA"/>
</dbReference>
<name>A0AAD7F770_9AGAR</name>
<dbReference type="Gene3D" id="3.10.20.90">
    <property type="entry name" value="Phosphatidylinositol 3-kinase Catalytic Subunit, Chain A, domain 1"/>
    <property type="match status" value="1"/>
</dbReference>
<dbReference type="GO" id="GO:0000935">
    <property type="term" value="C:division septum"/>
    <property type="evidence" value="ECO:0007669"/>
    <property type="project" value="TreeGrafter"/>
</dbReference>
<feature type="domain" description="PB1" evidence="1">
    <location>
        <begin position="1"/>
        <end position="79"/>
    </location>
</feature>
<dbReference type="SUPFAM" id="SSF54277">
    <property type="entry name" value="CAD &amp; PB1 domains"/>
    <property type="match status" value="1"/>
</dbReference>
<reference evidence="2" key="1">
    <citation type="submission" date="2023-03" db="EMBL/GenBank/DDBJ databases">
        <title>Massive genome expansion in bonnet fungi (Mycena s.s.) driven by repeated elements and novel gene families across ecological guilds.</title>
        <authorList>
            <consortium name="Lawrence Berkeley National Laboratory"/>
            <person name="Harder C.B."/>
            <person name="Miyauchi S."/>
            <person name="Viragh M."/>
            <person name="Kuo A."/>
            <person name="Thoen E."/>
            <person name="Andreopoulos B."/>
            <person name="Lu D."/>
            <person name="Skrede I."/>
            <person name="Drula E."/>
            <person name="Henrissat B."/>
            <person name="Morin E."/>
            <person name="Kohler A."/>
            <person name="Barry K."/>
            <person name="LaButti K."/>
            <person name="Morin E."/>
            <person name="Salamov A."/>
            <person name="Lipzen A."/>
            <person name="Mereny Z."/>
            <person name="Hegedus B."/>
            <person name="Baldrian P."/>
            <person name="Stursova M."/>
            <person name="Weitz H."/>
            <person name="Taylor A."/>
            <person name="Grigoriev I.V."/>
            <person name="Nagy L.G."/>
            <person name="Martin F."/>
            <person name="Kauserud H."/>
        </authorList>
    </citation>
    <scope>NUCLEOTIDE SEQUENCE</scope>
    <source>
        <strain evidence="2">9284</strain>
    </source>
</reference>
<dbReference type="GO" id="GO:0043332">
    <property type="term" value="C:mating projection tip"/>
    <property type="evidence" value="ECO:0007669"/>
    <property type="project" value="TreeGrafter"/>
</dbReference>
<dbReference type="PANTHER" id="PTHR47339:SF1">
    <property type="entry name" value="CELL DIVISION CONTROL PROTEIN 24"/>
    <property type="match status" value="1"/>
</dbReference>
<dbReference type="PANTHER" id="PTHR47339">
    <property type="entry name" value="CELL DIVISION CONTROL PROTEIN 24"/>
    <property type="match status" value="1"/>
</dbReference>
<evidence type="ECO:0000313" key="2">
    <source>
        <dbReference type="EMBL" id="KAJ7606616.1"/>
    </source>
</evidence>
<dbReference type="CDD" id="cd05992">
    <property type="entry name" value="PB1"/>
    <property type="match status" value="1"/>
</dbReference>
<dbReference type="Pfam" id="PF00564">
    <property type="entry name" value="PB1"/>
    <property type="match status" value="1"/>
</dbReference>
<dbReference type="GO" id="GO:0005737">
    <property type="term" value="C:cytoplasm"/>
    <property type="evidence" value="ECO:0007669"/>
    <property type="project" value="TreeGrafter"/>
</dbReference>
<sequence>DGTQTRGPRAAKVQFKDDFFLVKVSSDYDTLVEKIRQKMGLLFSDLGEDAMQLRYEDKDGDMVMLTSSEDLQMALEEGR</sequence>